<gene>
    <name evidence="1" type="ORF">S03H2_11501</name>
</gene>
<dbReference type="EMBL" id="BARU01005868">
    <property type="protein sequence ID" value="GAH42468.1"/>
    <property type="molecule type" value="Genomic_DNA"/>
</dbReference>
<accession>X1HAZ8</accession>
<comment type="caution">
    <text evidence="1">The sequence shown here is derived from an EMBL/GenBank/DDBJ whole genome shotgun (WGS) entry which is preliminary data.</text>
</comment>
<sequence>MKEYIVIVQDQDGLTTFSLEESTLISALIEIGMTMEGYFYEKYGPDIEFMYKIKSVYVKEGGRLDRITGVIPTTIDKTNVDVLNGKLSIIGTNSNKSVIRKEAK</sequence>
<evidence type="ECO:0000313" key="1">
    <source>
        <dbReference type="EMBL" id="GAH42468.1"/>
    </source>
</evidence>
<name>X1HAZ8_9ZZZZ</name>
<protein>
    <submittedName>
        <fullName evidence="1">Uncharacterized protein</fullName>
    </submittedName>
</protein>
<reference evidence="1" key="1">
    <citation type="journal article" date="2014" name="Front. Microbiol.">
        <title>High frequency of phylogenetically diverse reductive dehalogenase-homologous genes in deep subseafloor sedimentary metagenomes.</title>
        <authorList>
            <person name="Kawai M."/>
            <person name="Futagami T."/>
            <person name="Toyoda A."/>
            <person name="Takaki Y."/>
            <person name="Nishi S."/>
            <person name="Hori S."/>
            <person name="Arai W."/>
            <person name="Tsubouchi T."/>
            <person name="Morono Y."/>
            <person name="Uchiyama I."/>
            <person name="Ito T."/>
            <person name="Fujiyama A."/>
            <person name="Inagaki F."/>
            <person name="Takami H."/>
        </authorList>
    </citation>
    <scope>NUCLEOTIDE SEQUENCE</scope>
    <source>
        <strain evidence="1">Expedition CK06-06</strain>
    </source>
</reference>
<dbReference type="AlphaFoldDB" id="X1HAZ8"/>
<organism evidence="1">
    <name type="scientific">marine sediment metagenome</name>
    <dbReference type="NCBI Taxonomy" id="412755"/>
    <lineage>
        <taxon>unclassified sequences</taxon>
        <taxon>metagenomes</taxon>
        <taxon>ecological metagenomes</taxon>
    </lineage>
</organism>
<proteinExistence type="predicted"/>